<proteinExistence type="predicted"/>
<name>A0A8U0HXZ7_9EURY</name>
<keyword evidence="1" id="KW-0812">Transmembrane</keyword>
<protein>
    <submittedName>
        <fullName evidence="2">Metal-dependent hydrolase</fullName>
    </submittedName>
</protein>
<keyword evidence="1" id="KW-0472">Membrane</keyword>
<feature type="transmembrane region" description="Helical" evidence="1">
    <location>
        <begin position="96"/>
        <end position="121"/>
    </location>
</feature>
<feature type="transmembrane region" description="Helical" evidence="1">
    <location>
        <begin position="141"/>
        <end position="165"/>
    </location>
</feature>
<keyword evidence="1" id="KW-1133">Transmembrane helix</keyword>
<dbReference type="RefSeq" id="WP_248651835.1">
    <property type="nucleotide sequence ID" value="NZ_CP096659.1"/>
</dbReference>
<keyword evidence="3" id="KW-1185">Reference proteome</keyword>
<evidence type="ECO:0000313" key="2">
    <source>
        <dbReference type="EMBL" id="UPV75798.1"/>
    </source>
</evidence>
<keyword evidence="2" id="KW-0378">Hydrolase</keyword>
<dbReference type="Proteomes" id="UP000830729">
    <property type="component" value="Chromosome"/>
</dbReference>
<sequence>MYPTGHYGVALLAAAPVASFLGRRSGTVFSMFVILVAVLPDLDRHLPYVTHHGVTHTFLFAAVAGVVIGALGAAVYRAYLAVSAASRWPNLSPERVFVWATAGVFIGVSGHVVADILVLLPGTQPVSPFWPVFERKLTVEVIPLGAPVRNVSLLVLGFVAQTAVYRYE</sequence>
<organism evidence="2 3">
    <name type="scientific">Halorussus limi</name>
    <dbReference type="NCBI Taxonomy" id="2938695"/>
    <lineage>
        <taxon>Archaea</taxon>
        <taxon>Methanobacteriati</taxon>
        <taxon>Methanobacteriota</taxon>
        <taxon>Stenosarchaea group</taxon>
        <taxon>Halobacteria</taxon>
        <taxon>Halobacteriales</taxon>
        <taxon>Haladaptataceae</taxon>
        <taxon>Halorussus</taxon>
    </lineage>
</organism>
<gene>
    <name evidence="2" type="ORF">M0R89_06990</name>
</gene>
<dbReference type="GO" id="GO:0016787">
    <property type="term" value="F:hydrolase activity"/>
    <property type="evidence" value="ECO:0007669"/>
    <property type="project" value="UniProtKB-KW"/>
</dbReference>
<dbReference type="GeneID" id="72184931"/>
<dbReference type="InterPro" id="IPR007404">
    <property type="entry name" value="YdjM-like"/>
</dbReference>
<evidence type="ECO:0000313" key="3">
    <source>
        <dbReference type="Proteomes" id="UP000830729"/>
    </source>
</evidence>
<dbReference type="Pfam" id="PF04307">
    <property type="entry name" value="YdjM"/>
    <property type="match status" value="1"/>
</dbReference>
<dbReference type="EMBL" id="CP096659">
    <property type="protein sequence ID" value="UPV75798.1"/>
    <property type="molecule type" value="Genomic_DNA"/>
</dbReference>
<evidence type="ECO:0000256" key="1">
    <source>
        <dbReference type="SAM" id="Phobius"/>
    </source>
</evidence>
<reference evidence="2 3" key="1">
    <citation type="submission" date="2022-04" db="EMBL/GenBank/DDBJ databases">
        <title>Diverse halophilic archaea isolated from saline environments.</title>
        <authorList>
            <person name="Cui H.-L."/>
        </authorList>
    </citation>
    <scope>NUCLEOTIDE SEQUENCE [LARGE SCALE GENOMIC DNA]</scope>
    <source>
        <strain evidence="2 3">XZYJT49</strain>
    </source>
</reference>
<feature type="transmembrane region" description="Helical" evidence="1">
    <location>
        <begin position="54"/>
        <end position="76"/>
    </location>
</feature>
<dbReference type="AlphaFoldDB" id="A0A8U0HXZ7"/>
<accession>A0A8U0HXZ7</accession>
<dbReference type="KEGG" id="halx:M0R89_06990"/>